<evidence type="ECO:0000256" key="1">
    <source>
        <dbReference type="ARBA" id="ARBA00009438"/>
    </source>
</evidence>
<protein>
    <submittedName>
        <fullName evidence="2">Tungstate abc transporter, periplasmic substrate-binding protein wtpa</fullName>
    </submittedName>
</protein>
<dbReference type="SUPFAM" id="SSF53850">
    <property type="entry name" value="Periplasmic binding protein-like II"/>
    <property type="match status" value="1"/>
</dbReference>
<dbReference type="GO" id="GO:0030973">
    <property type="term" value="F:molybdate ion binding"/>
    <property type="evidence" value="ECO:0007669"/>
    <property type="project" value="TreeGrafter"/>
</dbReference>
<accession>A0A0W8FKJ1</accession>
<gene>
    <name evidence="2" type="ORF">ASZ90_008865</name>
</gene>
<dbReference type="NCBIfam" id="TIGR03730">
    <property type="entry name" value="tungstate_WtpA"/>
    <property type="match status" value="1"/>
</dbReference>
<dbReference type="InterPro" id="IPR022498">
    <property type="entry name" value="ABC_trnspt_W-bd_WtpA"/>
</dbReference>
<dbReference type="EMBL" id="LNQE01001068">
    <property type="protein sequence ID" value="KUG21372.1"/>
    <property type="molecule type" value="Genomic_DNA"/>
</dbReference>
<evidence type="ECO:0000313" key="2">
    <source>
        <dbReference type="EMBL" id="KUG21372.1"/>
    </source>
</evidence>
<proteinExistence type="inferred from homology"/>
<organism evidence="2">
    <name type="scientific">hydrocarbon metagenome</name>
    <dbReference type="NCBI Taxonomy" id="938273"/>
    <lineage>
        <taxon>unclassified sequences</taxon>
        <taxon>metagenomes</taxon>
        <taxon>ecological metagenomes</taxon>
    </lineage>
</organism>
<dbReference type="GO" id="GO:0015689">
    <property type="term" value="P:molybdate ion transport"/>
    <property type="evidence" value="ECO:0007669"/>
    <property type="project" value="TreeGrafter"/>
</dbReference>
<dbReference type="Pfam" id="PF13531">
    <property type="entry name" value="SBP_bac_11"/>
    <property type="match status" value="1"/>
</dbReference>
<reference evidence="2" key="1">
    <citation type="journal article" date="2015" name="Proc. Natl. Acad. Sci. U.S.A.">
        <title>Networks of energetic and metabolic interactions define dynamics in microbial communities.</title>
        <authorList>
            <person name="Embree M."/>
            <person name="Liu J.K."/>
            <person name="Al-Bassam M.M."/>
            <person name="Zengler K."/>
        </authorList>
    </citation>
    <scope>NUCLEOTIDE SEQUENCE</scope>
</reference>
<dbReference type="CDD" id="cd13540">
    <property type="entry name" value="PBP2_ModA_WtpA"/>
    <property type="match status" value="1"/>
</dbReference>
<name>A0A0W8FKJ1_9ZZZZ</name>
<dbReference type="PANTHER" id="PTHR30632:SF16">
    <property type="entry name" value="MOLYBDATE_TUNGSTATE-BINDING PROTEIN WTPA"/>
    <property type="match status" value="1"/>
</dbReference>
<dbReference type="GO" id="GO:1901359">
    <property type="term" value="F:tungstate binding"/>
    <property type="evidence" value="ECO:0007669"/>
    <property type="project" value="InterPro"/>
</dbReference>
<comment type="caution">
    <text evidence="2">The sequence shown here is derived from an EMBL/GenBank/DDBJ whole genome shotgun (WGS) entry which is preliminary data.</text>
</comment>
<dbReference type="InterPro" id="IPR050682">
    <property type="entry name" value="ModA/WtpA"/>
</dbReference>
<dbReference type="Gene3D" id="3.40.190.10">
    <property type="entry name" value="Periplasmic binding protein-like II"/>
    <property type="match status" value="2"/>
</dbReference>
<comment type="similarity">
    <text evidence="1">Belongs to the bacterial solute-binding protein 1 family. WtpA subfamily.</text>
</comment>
<dbReference type="AlphaFoldDB" id="A0A0W8FKJ1"/>
<dbReference type="PANTHER" id="PTHR30632">
    <property type="entry name" value="MOLYBDATE-BINDING PERIPLASMIC PROTEIN"/>
    <property type="match status" value="1"/>
</dbReference>
<sequence>MALLLLLLLSAGCTDTAEERTVLRVVAAGSVLAPLSEIEAEYERQYPGVDVRIEGHGSIQVIRQVTDLHRPVDVVIVADESLIPELMYRPMAPGAENFTDGYIPFATNAMVIAYTDGSAGAGEITPENWHEILARPDVRVGFSNPILDACGYRALMVAKLAEGYYGDDSIFSETIGNHLTPPPVVTASPGSTEIALAEMVKPEGQKVGIRDGSVFLLALLDAGGLDYAFEYRSVAEDHGLRWIDLPAEIDLSSDEYAEEYRKVTVRLGFQRFSSIGLERPGLPIVYAVAIPANAPNPDEAERFIGFMLEAFGEGRQGWPEPIRRG</sequence>